<proteinExistence type="predicted"/>
<reference evidence="2" key="1">
    <citation type="submission" date="2018-06" db="EMBL/GenBank/DDBJ databases">
        <authorList>
            <person name="Zhirakovskaya E."/>
        </authorList>
    </citation>
    <scope>NUCLEOTIDE SEQUENCE</scope>
</reference>
<gene>
    <name evidence="2" type="ORF">MNBD_GAMMA12-2187</name>
</gene>
<dbReference type="AlphaFoldDB" id="A0A3B0YH89"/>
<evidence type="ECO:0000313" key="2">
    <source>
        <dbReference type="EMBL" id="VAW73539.1"/>
    </source>
</evidence>
<dbReference type="EMBL" id="UOFL01000045">
    <property type="protein sequence ID" value="VAW73539.1"/>
    <property type="molecule type" value="Genomic_DNA"/>
</dbReference>
<sequence length="72" mass="8730">MVRRSQTLHLHRRVKALFKRSRESLGNREMMKALLEEGFEIGRYKVRSVMKTLRLKVRQRIAYKVTTKKTQR</sequence>
<name>A0A3B0YH89_9ZZZZ</name>
<feature type="domain" description="HTH-like" evidence="1">
    <location>
        <begin position="10"/>
        <end position="60"/>
    </location>
</feature>
<evidence type="ECO:0000259" key="1">
    <source>
        <dbReference type="Pfam" id="PF13276"/>
    </source>
</evidence>
<accession>A0A3B0YH89</accession>
<organism evidence="2">
    <name type="scientific">hydrothermal vent metagenome</name>
    <dbReference type="NCBI Taxonomy" id="652676"/>
    <lineage>
        <taxon>unclassified sequences</taxon>
        <taxon>metagenomes</taxon>
        <taxon>ecological metagenomes</taxon>
    </lineage>
</organism>
<dbReference type="Pfam" id="PF13276">
    <property type="entry name" value="HTH_21"/>
    <property type="match status" value="1"/>
</dbReference>
<protein>
    <recommendedName>
        <fullName evidence="1">HTH-like domain-containing protein</fullName>
    </recommendedName>
</protein>
<dbReference type="InterPro" id="IPR025948">
    <property type="entry name" value="HTH-like_dom"/>
</dbReference>